<comment type="caution">
    <text evidence="2">The sequence shown here is derived from an EMBL/GenBank/DDBJ whole genome shotgun (WGS) entry which is preliminary data.</text>
</comment>
<dbReference type="Pfam" id="PF04087">
    <property type="entry name" value="DUF389"/>
    <property type="match status" value="1"/>
</dbReference>
<dbReference type="RefSeq" id="WP_031037595.1">
    <property type="nucleotide sequence ID" value="NZ_KQ948150.1"/>
</dbReference>
<gene>
    <name evidence="2" type="ORF">AQI94_31155</name>
</gene>
<organism evidence="2 3">
    <name type="scientific">Streptomyces pseudovenezuelae</name>
    <dbReference type="NCBI Taxonomy" id="67350"/>
    <lineage>
        <taxon>Bacteria</taxon>
        <taxon>Bacillati</taxon>
        <taxon>Actinomycetota</taxon>
        <taxon>Actinomycetes</taxon>
        <taxon>Kitasatosporales</taxon>
        <taxon>Streptomycetaceae</taxon>
        <taxon>Streptomyces</taxon>
        <taxon>Streptomyces aurantiacus group</taxon>
    </lineage>
</organism>
<name>A0A101N1T1_9ACTN</name>
<evidence type="ECO:0000256" key="1">
    <source>
        <dbReference type="SAM" id="Phobius"/>
    </source>
</evidence>
<dbReference type="InterPro" id="IPR005240">
    <property type="entry name" value="DUF389"/>
</dbReference>
<dbReference type="OrthoDB" id="8061853at2"/>
<protein>
    <recommendedName>
        <fullName evidence="4">DUF389 domain-containing protein</fullName>
    </recommendedName>
</protein>
<keyword evidence="1" id="KW-1133">Transmembrane helix</keyword>
<feature type="transmembrane region" description="Helical" evidence="1">
    <location>
        <begin position="278"/>
        <end position="299"/>
    </location>
</feature>
<evidence type="ECO:0000313" key="2">
    <source>
        <dbReference type="EMBL" id="KUM84977.1"/>
    </source>
</evidence>
<evidence type="ECO:0008006" key="4">
    <source>
        <dbReference type="Google" id="ProtNLM"/>
    </source>
</evidence>
<feature type="transmembrane region" description="Helical" evidence="1">
    <location>
        <begin position="116"/>
        <end position="136"/>
    </location>
</feature>
<dbReference type="PANTHER" id="PTHR20992">
    <property type="entry name" value="AT15442P-RELATED"/>
    <property type="match status" value="1"/>
</dbReference>
<accession>A0A101N1T1</accession>
<feature type="transmembrane region" description="Helical" evidence="1">
    <location>
        <begin position="222"/>
        <end position="239"/>
    </location>
</feature>
<evidence type="ECO:0000313" key="3">
    <source>
        <dbReference type="Proteomes" id="UP000053039"/>
    </source>
</evidence>
<dbReference type="PANTHER" id="PTHR20992:SF9">
    <property type="entry name" value="AT15442P-RELATED"/>
    <property type="match status" value="1"/>
</dbReference>
<reference evidence="2 3" key="1">
    <citation type="submission" date="2015-10" db="EMBL/GenBank/DDBJ databases">
        <title>Draft genome sequence of Streptomyces pseudovenezuelae DSM 40212, type strain for the species Streptomyces pseudovenezuelae.</title>
        <authorList>
            <person name="Ruckert C."/>
            <person name="Winkler A."/>
            <person name="Kalinowski J."/>
            <person name="Kampfer P."/>
            <person name="Glaeser S."/>
        </authorList>
    </citation>
    <scope>NUCLEOTIDE SEQUENCE [LARGE SCALE GENOMIC DNA]</scope>
    <source>
        <strain evidence="2 3">DSM 40212</strain>
    </source>
</reference>
<sequence length="317" mass="33861">MEMIHVRLVSPPDLTPRAIGLLTDDRYVFNLVVLAELAHNPDGDAIECDILAGAANAVLRGLRELELDRRGSIVIEPVEMAFSGTAAEAEERQLGALAHAPVWEEVEARIRAEGTYLPSFYIYLVIAGVIGAVGIITNSQILIVAAMVVGPEYGAITSVALGLDRGHGARVRQGLFALTAGFLLAVLVTFLFSWAVRGLDLQPRAFELGIRPVSTLIDAPDAFSVVVAVLAGIVGIMSLTQARTSALLGVFISVTTIPAAADIGVSCAFSSWSEARGSLIQLLLNIVLLILVGVLMIRFQRAVWRRIGRRSGRMGRG</sequence>
<keyword evidence="1" id="KW-0812">Transmembrane</keyword>
<proteinExistence type="predicted"/>
<keyword evidence="1" id="KW-0472">Membrane</keyword>
<feature type="transmembrane region" description="Helical" evidence="1">
    <location>
        <begin position="142"/>
        <end position="163"/>
    </location>
</feature>
<feature type="transmembrane region" description="Helical" evidence="1">
    <location>
        <begin position="175"/>
        <end position="196"/>
    </location>
</feature>
<dbReference type="AlphaFoldDB" id="A0A101N1T1"/>
<dbReference type="Proteomes" id="UP000053039">
    <property type="component" value="Unassembled WGS sequence"/>
</dbReference>
<feature type="transmembrane region" description="Helical" evidence="1">
    <location>
        <begin position="246"/>
        <end position="272"/>
    </location>
</feature>
<dbReference type="EMBL" id="LMWM01000030">
    <property type="protein sequence ID" value="KUM84977.1"/>
    <property type="molecule type" value="Genomic_DNA"/>
</dbReference>